<dbReference type="RefSeq" id="WP_136566069.1">
    <property type="nucleotide sequence ID" value="NZ_SNTZ01000003.1"/>
</dbReference>
<evidence type="ECO:0000256" key="3">
    <source>
        <dbReference type="ARBA" id="ARBA00022801"/>
    </source>
</evidence>
<protein>
    <submittedName>
        <fullName evidence="7">Glycoside hydrolase</fullName>
    </submittedName>
</protein>
<dbReference type="InterPro" id="IPR038765">
    <property type="entry name" value="Papain-like_cys_pep_sf"/>
</dbReference>
<comment type="caution">
    <text evidence="7">The sequence shown here is derived from an EMBL/GenBank/DDBJ whole genome shotgun (WGS) entry which is preliminary data.</text>
</comment>
<keyword evidence="2" id="KW-0645">Protease</keyword>
<evidence type="ECO:0000313" key="7">
    <source>
        <dbReference type="EMBL" id="THV59550.1"/>
    </source>
</evidence>
<dbReference type="InterPro" id="IPR051202">
    <property type="entry name" value="Peptidase_C40"/>
</dbReference>
<dbReference type="PANTHER" id="PTHR47053">
    <property type="entry name" value="MUREIN DD-ENDOPEPTIDASE MEPH-RELATED"/>
    <property type="match status" value="1"/>
</dbReference>
<dbReference type="Proteomes" id="UP000310406">
    <property type="component" value="Unassembled WGS sequence"/>
</dbReference>
<evidence type="ECO:0000256" key="5">
    <source>
        <dbReference type="SAM" id="SignalP"/>
    </source>
</evidence>
<organism evidence="7 8">
    <name type="scientific">Flagellimonas alvinocaridis</name>
    <dbReference type="NCBI Taxonomy" id="2530200"/>
    <lineage>
        <taxon>Bacteria</taxon>
        <taxon>Pseudomonadati</taxon>
        <taxon>Bacteroidota</taxon>
        <taxon>Flavobacteriia</taxon>
        <taxon>Flavobacteriales</taxon>
        <taxon>Flavobacteriaceae</taxon>
        <taxon>Flagellimonas</taxon>
    </lineage>
</organism>
<dbReference type="PANTHER" id="PTHR47053:SF1">
    <property type="entry name" value="MUREIN DD-ENDOPEPTIDASE MEPH-RELATED"/>
    <property type="match status" value="1"/>
</dbReference>
<dbReference type="Gene3D" id="3.90.1720.10">
    <property type="entry name" value="endopeptidase domain like (from Nostoc punctiforme)"/>
    <property type="match status" value="1"/>
</dbReference>
<feature type="chain" id="PRO_5021014725" evidence="5">
    <location>
        <begin position="31"/>
        <end position="400"/>
    </location>
</feature>
<name>A0A4S8RN87_9FLAO</name>
<dbReference type="InterPro" id="IPR003646">
    <property type="entry name" value="SH3-like_bac-type"/>
</dbReference>
<feature type="domain" description="NlpC/P60" evidence="6">
    <location>
        <begin position="250"/>
        <end position="384"/>
    </location>
</feature>
<gene>
    <name evidence="7" type="ORF">EZV76_08265</name>
</gene>
<accession>A0A4S8RN87</accession>
<dbReference type="InterPro" id="IPR000064">
    <property type="entry name" value="NLP_P60_dom"/>
</dbReference>
<evidence type="ECO:0000256" key="4">
    <source>
        <dbReference type="ARBA" id="ARBA00022807"/>
    </source>
</evidence>
<dbReference type="GO" id="GO:0008234">
    <property type="term" value="F:cysteine-type peptidase activity"/>
    <property type="evidence" value="ECO:0007669"/>
    <property type="project" value="UniProtKB-KW"/>
</dbReference>
<evidence type="ECO:0000256" key="2">
    <source>
        <dbReference type="ARBA" id="ARBA00022670"/>
    </source>
</evidence>
<evidence type="ECO:0000313" key="8">
    <source>
        <dbReference type="Proteomes" id="UP000310406"/>
    </source>
</evidence>
<keyword evidence="3 7" id="KW-0378">Hydrolase</keyword>
<keyword evidence="8" id="KW-1185">Reference proteome</keyword>
<keyword evidence="5" id="KW-0732">Signal</keyword>
<reference evidence="7 8" key="1">
    <citation type="submission" date="2019-03" db="EMBL/GenBank/DDBJ databases">
        <title>Muricauda SCR12 sp.nov, a marine bacterium isolated from Pacific Ocean:the Okinawa trough.</title>
        <authorList>
            <person name="Liu L."/>
        </authorList>
    </citation>
    <scope>NUCLEOTIDE SEQUENCE [LARGE SCALE GENOMIC DNA]</scope>
    <source>
        <strain evidence="7 8">SCR12</strain>
    </source>
</reference>
<keyword evidence="4" id="KW-0788">Thiol protease</keyword>
<dbReference type="OrthoDB" id="9813368at2"/>
<feature type="signal peptide" evidence="5">
    <location>
        <begin position="1"/>
        <end position="30"/>
    </location>
</feature>
<comment type="similarity">
    <text evidence="1">Belongs to the peptidase C40 family.</text>
</comment>
<dbReference type="GO" id="GO:0006508">
    <property type="term" value="P:proteolysis"/>
    <property type="evidence" value="ECO:0007669"/>
    <property type="project" value="UniProtKB-KW"/>
</dbReference>
<dbReference type="Pfam" id="PF00877">
    <property type="entry name" value="NLPC_P60"/>
    <property type="match status" value="1"/>
</dbReference>
<dbReference type="EMBL" id="SNTZ01000003">
    <property type="protein sequence ID" value="THV59550.1"/>
    <property type="molecule type" value="Genomic_DNA"/>
</dbReference>
<dbReference type="AlphaFoldDB" id="A0A4S8RN87"/>
<dbReference type="Pfam" id="PF08239">
    <property type="entry name" value="SH3_3"/>
    <property type="match status" value="1"/>
</dbReference>
<evidence type="ECO:0000256" key="1">
    <source>
        <dbReference type="ARBA" id="ARBA00007074"/>
    </source>
</evidence>
<dbReference type="Gene3D" id="2.30.30.40">
    <property type="entry name" value="SH3 Domains"/>
    <property type="match status" value="2"/>
</dbReference>
<dbReference type="SUPFAM" id="SSF54001">
    <property type="entry name" value="Cysteine proteinases"/>
    <property type="match status" value="1"/>
</dbReference>
<sequence>MNYFFYHNRGFFLLLLVSTLILSCKTDAPADNTAIESIISSVTNAHVPDKRVAIFDIEAKSTSIGYVIKGETNLPKALESLKEELKSQQITYVDSIEVLPSKTLEGHIQGVIRVSVANLRGKASHAAEMVTQATMGTPVKVFQKQGSWYRIQTPDQYLGWVDGGGVALMDHEQSKAWKNSEKLIYTQTFGNSYSGKTQNAQVVSDLVFGNILQLVSEQGDFFEVMYPDGKKAFIAKSEGVPYNEWKSQLPFTKEALVATSKRMLGIPYLWGGTSAKGVDCSGFTKTVFFMNGMILPRDASQQIHEGVLVDETGDFEKLVPGDLLFFGRKATDTTQEKATHVGMWLGNNEFIHSAGDVHISSMDKDAENYDEFNHNRYLRSKRILNQKDEGILYVTEQDIF</sequence>
<dbReference type="PROSITE" id="PS51935">
    <property type="entry name" value="NLPC_P60"/>
    <property type="match status" value="1"/>
</dbReference>
<proteinExistence type="inferred from homology"/>
<evidence type="ECO:0000259" key="6">
    <source>
        <dbReference type="PROSITE" id="PS51935"/>
    </source>
</evidence>